<name>A0A0C2FRZ9_9BILA</name>
<dbReference type="AlphaFoldDB" id="A0A0C2FRZ9"/>
<organism evidence="1 2">
    <name type="scientific">Ancylostoma duodenale</name>
    <dbReference type="NCBI Taxonomy" id="51022"/>
    <lineage>
        <taxon>Eukaryota</taxon>
        <taxon>Metazoa</taxon>
        <taxon>Ecdysozoa</taxon>
        <taxon>Nematoda</taxon>
        <taxon>Chromadorea</taxon>
        <taxon>Rhabditida</taxon>
        <taxon>Rhabditina</taxon>
        <taxon>Rhabditomorpha</taxon>
        <taxon>Strongyloidea</taxon>
        <taxon>Ancylostomatidae</taxon>
        <taxon>Ancylostomatinae</taxon>
        <taxon>Ancylostoma</taxon>
    </lineage>
</organism>
<evidence type="ECO:0008006" key="3">
    <source>
        <dbReference type="Google" id="ProtNLM"/>
    </source>
</evidence>
<protein>
    <recommendedName>
        <fullName evidence="3">SCP domain-containing protein</fullName>
    </recommendedName>
</protein>
<dbReference type="SUPFAM" id="SSF55797">
    <property type="entry name" value="PR-1-like"/>
    <property type="match status" value="1"/>
</dbReference>
<dbReference type="InterPro" id="IPR035940">
    <property type="entry name" value="CAP_sf"/>
</dbReference>
<feature type="non-terminal residue" evidence="1">
    <location>
        <position position="1"/>
    </location>
</feature>
<gene>
    <name evidence="1" type="ORF">ANCDUO_20491</name>
</gene>
<evidence type="ECO:0000313" key="2">
    <source>
        <dbReference type="Proteomes" id="UP000054047"/>
    </source>
</evidence>
<sequence length="82" mass="9253">CDSNQYQTFTENERQAILTTHNNLRATIAAGNQPNYPGKLPSAKNMYQLIYDCKMEEKLQKEIDGCSGHATLSEQYGQNILV</sequence>
<dbReference type="OrthoDB" id="414826at2759"/>
<dbReference type="EMBL" id="KN753465">
    <property type="protein sequence ID" value="KIH49434.1"/>
    <property type="molecule type" value="Genomic_DNA"/>
</dbReference>
<accession>A0A0C2FRZ9</accession>
<reference evidence="1 2" key="1">
    <citation type="submission" date="2013-12" db="EMBL/GenBank/DDBJ databases">
        <title>Draft genome of the parsitic nematode Ancylostoma duodenale.</title>
        <authorList>
            <person name="Mitreva M."/>
        </authorList>
    </citation>
    <scope>NUCLEOTIDE SEQUENCE [LARGE SCALE GENOMIC DNA]</scope>
    <source>
        <strain evidence="1 2">Zhejiang</strain>
    </source>
</reference>
<dbReference type="Proteomes" id="UP000054047">
    <property type="component" value="Unassembled WGS sequence"/>
</dbReference>
<keyword evidence="2" id="KW-1185">Reference proteome</keyword>
<evidence type="ECO:0000313" key="1">
    <source>
        <dbReference type="EMBL" id="KIH49434.1"/>
    </source>
</evidence>
<proteinExistence type="predicted"/>
<dbReference type="Gene3D" id="3.40.33.10">
    <property type="entry name" value="CAP"/>
    <property type="match status" value="1"/>
</dbReference>
<dbReference type="CDD" id="cd05380">
    <property type="entry name" value="CAP_euk"/>
    <property type="match status" value="1"/>
</dbReference>